<protein>
    <submittedName>
        <fullName evidence="2">Uncharacterized protein</fullName>
    </submittedName>
</protein>
<dbReference type="Proteomes" id="UP000361468">
    <property type="component" value="Unassembled WGS sequence"/>
</dbReference>
<evidence type="ECO:0000313" key="2">
    <source>
        <dbReference type="EMBL" id="SUA80070.1"/>
    </source>
</evidence>
<evidence type="ECO:0000313" key="5">
    <source>
        <dbReference type="Proteomes" id="UP000361468"/>
    </source>
</evidence>
<evidence type="ECO:0000313" key="4">
    <source>
        <dbReference type="Proteomes" id="UP000254573"/>
    </source>
</evidence>
<dbReference type="KEGG" id="ppnm:LV28_17980"/>
<proteinExistence type="predicted"/>
<feature type="region of interest" description="Disordered" evidence="1">
    <location>
        <begin position="391"/>
        <end position="415"/>
    </location>
</feature>
<dbReference type="EMBL" id="UGSG01000001">
    <property type="protein sequence ID" value="SUA80070.1"/>
    <property type="molecule type" value="Genomic_DNA"/>
</dbReference>
<organism evidence="2 4">
    <name type="scientific">Pandoraea pnomenusa</name>
    <dbReference type="NCBI Taxonomy" id="93220"/>
    <lineage>
        <taxon>Bacteria</taxon>
        <taxon>Pseudomonadati</taxon>
        <taxon>Pseudomonadota</taxon>
        <taxon>Betaproteobacteria</taxon>
        <taxon>Burkholderiales</taxon>
        <taxon>Burkholderiaceae</taxon>
        <taxon>Pandoraea</taxon>
    </lineage>
</organism>
<dbReference type="KEGG" id="ppno:DA70_12720"/>
<reference evidence="2 4" key="1">
    <citation type="submission" date="2018-06" db="EMBL/GenBank/DDBJ databases">
        <authorList>
            <consortium name="Pathogen Informatics"/>
            <person name="Doyle S."/>
        </authorList>
    </citation>
    <scope>NUCLEOTIDE SEQUENCE [LARGE SCALE GENOMIC DNA]</scope>
    <source>
        <strain evidence="2 4">NCTC13160</strain>
    </source>
</reference>
<dbReference type="AlphaFoldDB" id="A0A378YU54"/>
<dbReference type="EMBL" id="CABPSO010000001">
    <property type="protein sequence ID" value="VVE60171.1"/>
    <property type="molecule type" value="Genomic_DNA"/>
</dbReference>
<dbReference type="Proteomes" id="UP000254573">
    <property type="component" value="Unassembled WGS sequence"/>
</dbReference>
<keyword evidence="5" id="KW-1185">Reference proteome</keyword>
<feature type="compositionally biased region" description="Polar residues" evidence="1">
    <location>
        <begin position="405"/>
        <end position="415"/>
    </location>
</feature>
<accession>A0A378YU54</accession>
<dbReference type="OrthoDB" id="8936910at2"/>
<evidence type="ECO:0000313" key="3">
    <source>
        <dbReference type="EMBL" id="VVE60171.1"/>
    </source>
</evidence>
<dbReference type="RefSeq" id="WP_025249834.1">
    <property type="nucleotide sequence ID" value="NZ_CABPSO010000001.1"/>
</dbReference>
<gene>
    <name evidence="2" type="ORF">NCTC13160_03548</name>
    <name evidence="3" type="ORF">PPN31119_00152</name>
</gene>
<reference evidence="3 5" key="2">
    <citation type="submission" date="2019-08" db="EMBL/GenBank/DDBJ databases">
        <authorList>
            <person name="Peeters C."/>
        </authorList>
    </citation>
    <scope>NUCLEOTIDE SEQUENCE [LARGE SCALE GENOMIC DNA]</scope>
    <source>
        <strain evidence="3 5">LMG 31119</strain>
    </source>
</reference>
<sequence length="415" mass="44237">MGASRDFARVTTMPAIAPTAPIAHPNFPVADYPGACLSERRLSRLDELDRALADNAAPSDTIFNAFLDKFRYMGPLDIFYDKFCRGGVKADLLTCAAYCHVGSYRSGRAYLAAQKLIKRVSGDALSLIAAIAPEARQVILDTAVLGDGGQIVLIVPLSGLRVPIGAACFGDGKGAISAAEAARLLLHCDTEGRTLLNRFVVELRGIPYDPDAALVLPSWYALLRRGRDGLSGQDLAHIHAHLTDMGAAFRELAQGALANPRRRTLPLIPALTASATAYHSARGFASEAQMWREVARHHRAAGDFDAARVAQGCAGAAFVAAANEAADPAYSAEMHLLASAFDAFAAAPDPSAMVTTGRALLRHYARRAMVPEAMRIAQATGLDLPMELRRQVQPPSVKSRIPDQASATCARSNEP</sequence>
<evidence type="ECO:0000256" key="1">
    <source>
        <dbReference type="SAM" id="MobiDB-lite"/>
    </source>
</evidence>
<name>A0A378YU54_9BURK</name>